<accession>E2B2H1</accession>
<protein>
    <submittedName>
        <fullName evidence="1">Nucleic-acid-binding protein from transposon X-element</fullName>
    </submittedName>
</protein>
<dbReference type="EMBL" id="GL445145">
    <property type="protein sequence ID" value="EFN90086.1"/>
    <property type="molecule type" value="Genomic_DNA"/>
</dbReference>
<dbReference type="Proteomes" id="UP000008237">
    <property type="component" value="Unassembled WGS sequence"/>
</dbReference>
<dbReference type="OMA" id="ATINCHA"/>
<evidence type="ECO:0000313" key="1">
    <source>
        <dbReference type="EMBL" id="EFN90086.1"/>
    </source>
</evidence>
<proteinExistence type="predicted"/>
<dbReference type="InParanoid" id="E2B2H1"/>
<evidence type="ECO:0000313" key="2">
    <source>
        <dbReference type="Proteomes" id="UP000008237"/>
    </source>
</evidence>
<organism evidence="2">
    <name type="scientific">Harpegnathos saltator</name>
    <name type="common">Jerdon's jumping ant</name>
    <dbReference type="NCBI Taxonomy" id="610380"/>
    <lineage>
        <taxon>Eukaryota</taxon>
        <taxon>Metazoa</taxon>
        <taxon>Ecdysozoa</taxon>
        <taxon>Arthropoda</taxon>
        <taxon>Hexapoda</taxon>
        <taxon>Insecta</taxon>
        <taxon>Pterygota</taxon>
        <taxon>Neoptera</taxon>
        <taxon>Endopterygota</taxon>
        <taxon>Hymenoptera</taxon>
        <taxon>Apocrita</taxon>
        <taxon>Aculeata</taxon>
        <taxon>Formicoidea</taxon>
        <taxon>Formicidae</taxon>
        <taxon>Ponerinae</taxon>
        <taxon>Ponerini</taxon>
        <taxon>Harpegnathos</taxon>
    </lineage>
</organism>
<dbReference type="AlphaFoldDB" id="E2B2H1"/>
<name>E2B2H1_HARSA</name>
<keyword evidence="2" id="KW-1185">Reference proteome</keyword>
<gene>
    <name evidence="1" type="ORF">EAI_16079</name>
</gene>
<feature type="non-terminal residue" evidence="1">
    <location>
        <position position="1"/>
    </location>
</feature>
<reference evidence="1 2" key="1">
    <citation type="journal article" date="2010" name="Science">
        <title>Genomic comparison of the ants Camponotus floridanus and Harpegnathos saltator.</title>
        <authorList>
            <person name="Bonasio R."/>
            <person name="Zhang G."/>
            <person name="Ye C."/>
            <person name="Mutti N.S."/>
            <person name="Fang X."/>
            <person name="Qin N."/>
            <person name="Donahue G."/>
            <person name="Yang P."/>
            <person name="Li Q."/>
            <person name="Li C."/>
            <person name="Zhang P."/>
            <person name="Huang Z."/>
            <person name="Berger S.L."/>
            <person name="Reinberg D."/>
            <person name="Wang J."/>
            <person name="Liebig J."/>
        </authorList>
    </citation>
    <scope>NUCLEOTIDE SEQUENCE [LARGE SCALE GENOMIC DNA]</scope>
    <source>
        <strain evidence="1 2">R22 G/1</strain>
    </source>
</reference>
<feature type="non-terminal residue" evidence="1">
    <location>
        <position position="152"/>
    </location>
</feature>
<sequence>KFHTYTSREEKRRMFIVKGLHDRLEPNEVKESLEILSITVYNISLMKGTIKPMLLVIVDKIKIGMLKQKTQYVCYTKVIWDNYINKRRLAEYHRRQEWGHATINCHADPACLKCAGEHLTKKCKKPVSEPAKCINCSKDHPANVTICEAYKK</sequence>